<accession>A0A833S861</accession>
<sequence length="615" mass="71919">MRYNHSVILRKFEEPNNCLIFHCNVNCWNMCNESLENIYQNTMQDNEQCKEVNINKEKIYFVELNNSESINVYYNTNTKQDISILNRTSRTVPNILKSNSRLHRIFKTNAAKSNCFFEGITDTKQVLVVASEHTRSGNTFAKEIKHKKVSRRRKQKLNYVNTYEPNWNIFSFVDKEKEMLDKNISMSTELESCTQERELKHHTNKQDKKQRMSVLKNDQERSSMSNHTLTDFTSECQIFSSFEEIDSNNLQDSIDFSSNEIFNKFNYEFYDSNNLECCTKYIENSDNTYNSFNTKYDNNYIKEYDINDNKIDTSEALTYWSLTDNEQGEIDVSIKRSIMAPEYWNADLNNKKPKCSSSNSCCDHCFEDCVSNWIATSGASMFRKDRLLTETFNDDSQVNCNNSDLHISGTYLNDNEDSSRTLSPITEIENSLQIADDINPALTKFLSYSNEKGVKGKIFKEKTYKEIQEENVPVKNLRVKNNKSKNIKKRNEFQCLSCSLTFSSARTMAMHQAGAHGGMYIILCESCGRLFNRKYHFNRHFIHCGRTKEPFKCDMCFRKYRHKSSLVHHLKEAHEVCYARSKKFTCSVCQKVYSKFGAFQNHVKSHRNAHFIGII</sequence>
<dbReference type="PROSITE" id="PS50157">
    <property type="entry name" value="ZINC_FINGER_C2H2_2"/>
    <property type="match status" value="3"/>
</dbReference>
<feature type="domain" description="C2H2-type" evidence="9">
    <location>
        <begin position="584"/>
        <end position="611"/>
    </location>
</feature>
<evidence type="ECO:0000256" key="4">
    <source>
        <dbReference type="ARBA" id="ARBA00022771"/>
    </source>
</evidence>
<comment type="subcellular location">
    <subcellularLocation>
        <location evidence="1">Nucleus</location>
    </subcellularLocation>
</comment>
<evidence type="ECO:0000256" key="2">
    <source>
        <dbReference type="ARBA" id="ARBA00022723"/>
    </source>
</evidence>
<evidence type="ECO:0000256" key="5">
    <source>
        <dbReference type="ARBA" id="ARBA00022833"/>
    </source>
</evidence>
<dbReference type="GO" id="GO:0000981">
    <property type="term" value="F:DNA-binding transcription factor activity, RNA polymerase II-specific"/>
    <property type="evidence" value="ECO:0007669"/>
    <property type="project" value="TreeGrafter"/>
</dbReference>
<keyword evidence="2" id="KW-0479">Metal-binding</keyword>
<keyword evidence="4 7" id="KW-0863">Zinc-finger</keyword>
<name>A0A833S861_9HYME</name>
<dbReference type="InterPro" id="IPR036236">
    <property type="entry name" value="Znf_C2H2_sf"/>
</dbReference>
<keyword evidence="11" id="KW-1185">Reference proteome</keyword>
<feature type="domain" description="C2H2-type" evidence="9">
    <location>
        <begin position="493"/>
        <end position="521"/>
    </location>
</feature>
<organism evidence="10 11">
    <name type="scientific">Frieseomelitta varia</name>
    <dbReference type="NCBI Taxonomy" id="561572"/>
    <lineage>
        <taxon>Eukaryota</taxon>
        <taxon>Metazoa</taxon>
        <taxon>Ecdysozoa</taxon>
        <taxon>Arthropoda</taxon>
        <taxon>Hexapoda</taxon>
        <taxon>Insecta</taxon>
        <taxon>Pterygota</taxon>
        <taxon>Neoptera</taxon>
        <taxon>Endopterygota</taxon>
        <taxon>Hymenoptera</taxon>
        <taxon>Apocrita</taxon>
        <taxon>Aculeata</taxon>
        <taxon>Apoidea</taxon>
        <taxon>Anthophila</taxon>
        <taxon>Apidae</taxon>
        <taxon>Frieseomelitta</taxon>
    </lineage>
</organism>
<proteinExistence type="predicted"/>
<reference evidence="10" key="1">
    <citation type="submission" date="2019-11" db="EMBL/GenBank/DDBJ databases">
        <title>The nuclear and mitochondrial genomes of Frieseomelitta varia - a highly eusocial stingless bee (Meliponini) with a permanently sterile worker caste.</title>
        <authorList>
            <person name="Freitas F.C.P."/>
            <person name="Lourenco A.P."/>
            <person name="Nunes F.M.F."/>
            <person name="Paschoal A.R."/>
            <person name="Abreu F.C.P."/>
            <person name="Barbin F.O."/>
            <person name="Bataglia L."/>
            <person name="Cardoso-Junior C.A.M."/>
            <person name="Cervoni M.S."/>
            <person name="Silva S.R."/>
            <person name="Dalarmi F."/>
            <person name="Del Lama M.A."/>
            <person name="Depintor T.S."/>
            <person name="Ferreira K.M."/>
            <person name="Goria P.S."/>
            <person name="Jaskot M.C."/>
            <person name="Lago D.C."/>
            <person name="Luna-Lucena D."/>
            <person name="Moda L.M."/>
            <person name="Nascimento L."/>
            <person name="Pedrino M."/>
            <person name="Rabico F.O."/>
            <person name="Sanches F.C."/>
            <person name="Santos D.E."/>
            <person name="Santos C.G."/>
            <person name="Vieira J."/>
            <person name="Lopes T.F."/>
            <person name="Barchuk A.R."/>
            <person name="Hartfelder K."/>
            <person name="Simoes Z.L.P."/>
            <person name="Bitondi M.M.G."/>
            <person name="Pinheiro D.G."/>
        </authorList>
    </citation>
    <scope>NUCLEOTIDE SEQUENCE</scope>
    <source>
        <strain evidence="10">USP_RPSP 00005682</strain>
        <tissue evidence="10">Whole individual</tissue>
    </source>
</reference>
<keyword evidence="3" id="KW-0677">Repeat</keyword>
<evidence type="ECO:0000313" key="11">
    <source>
        <dbReference type="Proteomes" id="UP000655588"/>
    </source>
</evidence>
<evidence type="ECO:0000256" key="1">
    <source>
        <dbReference type="ARBA" id="ARBA00004123"/>
    </source>
</evidence>
<dbReference type="InterPro" id="IPR013087">
    <property type="entry name" value="Znf_C2H2_type"/>
</dbReference>
<evidence type="ECO:0000256" key="6">
    <source>
        <dbReference type="ARBA" id="ARBA00023242"/>
    </source>
</evidence>
<dbReference type="SUPFAM" id="SSF57667">
    <property type="entry name" value="beta-beta-alpha zinc fingers"/>
    <property type="match status" value="2"/>
</dbReference>
<dbReference type="Proteomes" id="UP000655588">
    <property type="component" value="Unassembled WGS sequence"/>
</dbReference>
<dbReference type="PANTHER" id="PTHR24394:SF58">
    <property type="entry name" value="ZINC FINGER AND BTB DOMAIN CONTAINING 33"/>
    <property type="match status" value="1"/>
</dbReference>
<evidence type="ECO:0000313" key="10">
    <source>
        <dbReference type="EMBL" id="KAF3425017.1"/>
    </source>
</evidence>
<evidence type="ECO:0000259" key="9">
    <source>
        <dbReference type="PROSITE" id="PS50157"/>
    </source>
</evidence>
<dbReference type="Gene3D" id="3.30.160.60">
    <property type="entry name" value="Classic Zinc Finger"/>
    <property type="match status" value="2"/>
</dbReference>
<dbReference type="AlphaFoldDB" id="A0A833S861"/>
<feature type="compositionally biased region" description="Basic and acidic residues" evidence="8">
    <location>
        <begin position="195"/>
        <end position="210"/>
    </location>
</feature>
<dbReference type="SMART" id="SM00355">
    <property type="entry name" value="ZnF_C2H2"/>
    <property type="match status" value="4"/>
</dbReference>
<comment type="caution">
    <text evidence="10">The sequence shown here is derived from an EMBL/GenBank/DDBJ whole genome shotgun (WGS) entry which is preliminary data.</text>
</comment>
<keyword evidence="5" id="KW-0862">Zinc</keyword>
<dbReference type="EMBL" id="WNWW01000428">
    <property type="protein sequence ID" value="KAF3425017.1"/>
    <property type="molecule type" value="Genomic_DNA"/>
</dbReference>
<dbReference type="GO" id="GO:0005634">
    <property type="term" value="C:nucleus"/>
    <property type="evidence" value="ECO:0007669"/>
    <property type="project" value="UniProtKB-SubCell"/>
</dbReference>
<feature type="domain" description="C2H2-type" evidence="9">
    <location>
        <begin position="551"/>
        <end position="574"/>
    </location>
</feature>
<keyword evidence="6" id="KW-0539">Nucleus</keyword>
<gene>
    <name evidence="10" type="ORF">E2986_11996</name>
</gene>
<protein>
    <recommendedName>
        <fullName evidence="9">C2H2-type domain-containing protein</fullName>
    </recommendedName>
</protein>
<dbReference type="GO" id="GO:0008270">
    <property type="term" value="F:zinc ion binding"/>
    <property type="evidence" value="ECO:0007669"/>
    <property type="project" value="UniProtKB-KW"/>
</dbReference>
<dbReference type="PANTHER" id="PTHR24394">
    <property type="entry name" value="ZINC FINGER PROTEIN"/>
    <property type="match status" value="1"/>
</dbReference>
<evidence type="ECO:0000256" key="7">
    <source>
        <dbReference type="PROSITE-ProRule" id="PRU00042"/>
    </source>
</evidence>
<dbReference type="PROSITE" id="PS00028">
    <property type="entry name" value="ZINC_FINGER_C2H2_1"/>
    <property type="match status" value="3"/>
</dbReference>
<evidence type="ECO:0000256" key="3">
    <source>
        <dbReference type="ARBA" id="ARBA00022737"/>
    </source>
</evidence>
<evidence type="ECO:0000256" key="8">
    <source>
        <dbReference type="SAM" id="MobiDB-lite"/>
    </source>
</evidence>
<feature type="region of interest" description="Disordered" evidence="8">
    <location>
        <begin position="195"/>
        <end position="226"/>
    </location>
</feature>